<protein>
    <submittedName>
        <fullName evidence="2">Uncharacterized protein</fullName>
    </submittedName>
</protein>
<keyword evidence="1" id="KW-1133">Transmembrane helix</keyword>
<comment type="caution">
    <text evidence="2">The sequence shown here is derived from an EMBL/GenBank/DDBJ whole genome shotgun (WGS) entry which is preliminary data.</text>
</comment>
<proteinExistence type="predicted"/>
<organism evidence="2 3">
    <name type="scientific">Staphylococcus xylosus</name>
    <dbReference type="NCBI Taxonomy" id="1288"/>
    <lineage>
        <taxon>Bacteria</taxon>
        <taxon>Bacillati</taxon>
        <taxon>Bacillota</taxon>
        <taxon>Bacilli</taxon>
        <taxon>Bacillales</taxon>
        <taxon>Staphylococcaceae</taxon>
        <taxon>Staphylococcus</taxon>
    </lineage>
</organism>
<keyword evidence="1" id="KW-0472">Membrane</keyword>
<name>A0AAQ0LZM9_STAXY</name>
<reference evidence="2 3" key="1">
    <citation type="journal article" date="2016" name="Front. Microbiol.">
        <title>Comprehensive Phylogenetic Analysis of Bovine Non-aureus Staphylococci Species Based on Whole-Genome Sequencing.</title>
        <authorList>
            <person name="Naushad S."/>
            <person name="Barkema H.W."/>
            <person name="Luby C."/>
            <person name="Condas L.A."/>
            <person name="Nobrega D.B."/>
            <person name="Carson D.A."/>
            <person name="De Buck J."/>
        </authorList>
    </citation>
    <scope>NUCLEOTIDE SEQUENCE [LARGE SCALE GENOMIC DNA]</scope>
    <source>
        <strain evidence="2 3">SNUC 1349</strain>
    </source>
</reference>
<dbReference type="AlphaFoldDB" id="A0AAQ0LZM9"/>
<keyword evidence="1" id="KW-0812">Transmembrane</keyword>
<feature type="transmembrane region" description="Helical" evidence="1">
    <location>
        <begin position="43"/>
        <end position="66"/>
    </location>
</feature>
<evidence type="ECO:0000313" key="2">
    <source>
        <dbReference type="EMBL" id="RIM93371.1"/>
    </source>
</evidence>
<sequence>MLFVDFLKKIIIGVAVLIVIILSYLFFYWIGISKIKYEDSNDYFTGTTTIFAAIIAVLGVILTIVVNNAHKRKELLDNLDSKSEWRKQLYNVASKTFLTTDDVYRVLASLRFFPHESIDLKSKEIHFHKATQTIYSDLYAIIEEYKKKIEENVKDENDAEIKSGVKTPILTFKESEKVRLYTKYLLKHHWEYNKDKSSFAPDKEGKVWEKIMDLNNLQTEDYFKEVTNFKSNDKNKKGQPCFAIVLLTKFCGLVNRKKKK</sequence>
<evidence type="ECO:0000313" key="3">
    <source>
        <dbReference type="Proteomes" id="UP000285579"/>
    </source>
</evidence>
<evidence type="ECO:0000256" key="1">
    <source>
        <dbReference type="SAM" id="Phobius"/>
    </source>
</evidence>
<feature type="transmembrane region" description="Helical" evidence="1">
    <location>
        <begin position="12"/>
        <end position="31"/>
    </location>
</feature>
<accession>A0AAQ0LZM9</accession>
<gene>
    <name evidence="2" type="ORF">BU104_03265</name>
</gene>
<dbReference type="EMBL" id="QXUI01000002">
    <property type="protein sequence ID" value="RIM93371.1"/>
    <property type="molecule type" value="Genomic_DNA"/>
</dbReference>
<dbReference type="Proteomes" id="UP000285579">
    <property type="component" value="Unassembled WGS sequence"/>
</dbReference>